<feature type="region of interest" description="Disordered" evidence="1">
    <location>
        <begin position="1"/>
        <end position="102"/>
    </location>
</feature>
<sequence length="102" mass="10805">MRPSFSSSSTISGLPHPGASEFSRSVSMPADRHNSKTLTTQESSASCNTPTFSSETEASSIPPLNATIGVQTASRSVTERKNKHSFQLTPIKMPKHGISSIG</sequence>
<reference evidence="2" key="1">
    <citation type="submission" date="2022-08" db="UniProtKB">
        <authorList>
            <consortium name="EnsemblMetazoa"/>
        </authorList>
    </citation>
    <scope>IDENTIFICATION</scope>
</reference>
<evidence type="ECO:0000256" key="1">
    <source>
        <dbReference type="SAM" id="MobiDB-lite"/>
    </source>
</evidence>
<evidence type="ECO:0000313" key="2">
    <source>
        <dbReference type="EnsemblMetazoa" id="ACOM038658-PA.1"/>
    </source>
</evidence>
<protein>
    <submittedName>
        <fullName evidence="2">Uncharacterized protein</fullName>
    </submittedName>
</protein>
<feature type="compositionally biased region" description="Polar residues" evidence="1">
    <location>
        <begin position="1"/>
        <end position="12"/>
    </location>
</feature>
<dbReference type="AlphaFoldDB" id="A0A8W7PWT6"/>
<dbReference type="VEuPathDB" id="VectorBase:ACON2_038019"/>
<feature type="compositionally biased region" description="Polar residues" evidence="1">
    <location>
        <begin position="36"/>
        <end position="59"/>
    </location>
</feature>
<proteinExistence type="predicted"/>
<organism evidence="2">
    <name type="scientific">Anopheles coluzzii</name>
    <name type="common">African malaria mosquito</name>
    <dbReference type="NCBI Taxonomy" id="1518534"/>
    <lineage>
        <taxon>Eukaryota</taxon>
        <taxon>Metazoa</taxon>
        <taxon>Ecdysozoa</taxon>
        <taxon>Arthropoda</taxon>
        <taxon>Hexapoda</taxon>
        <taxon>Insecta</taxon>
        <taxon>Pterygota</taxon>
        <taxon>Neoptera</taxon>
        <taxon>Endopterygota</taxon>
        <taxon>Diptera</taxon>
        <taxon>Nematocera</taxon>
        <taxon>Culicoidea</taxon>
        <taxon>Culicidae</taxon>
        <taxon>Anophelinae</taxon>
        <taxon>Anopheles</taxon>
    </lineage>
</organism>
<dbReference type="Proteomes" id="UP000075882">
    <property type="component" value="Unassembled WGS sequence"/>
</dbReference>
<accession>A0A8W7PWT6</accession>
<name>A0A8W7PWT6_ANOCL</name>
<dbReference type="EnsemblMetazoa" id="ACOM038658-RA">
    <property type="protein sequence ID" value="ACOM038658-PA.1"/>
    <property type="gene ID" value="ACOM038658"/>
</dbReference>